<proteinExistence type="predicted"/>
<evidence type="ECO:0000313" key="2">
    <source>
        <dbReference type="Proteomes" id="UP000244441"/>
    </source>
</evidence>
<gene>
    <name evidence="1" type="ORF">C2869_12765</name>
</gene>
<dbReference type="RefSeq" id="WP_108603304.1">
    <property type="nucleotide sequence ID" value="NZ_CP026604.1"/>
</dbReference>
<keyword evidence="2" id="KW-1185">Reference proteome</keyword>
<sequence>MRRDENILTIYELIHTIRQKVCHVTTEQSVELVQKKIAYFVQSNFAIAVHGCGAKRPQYQAAMNVWIPDAAQLKAFAQSGDISFQHLNSLANYFEVQFDLTDFNPARLFRPDLPATVANVVVAKQHVDNLHMLPNHYILRLDNTLRLFVNQYIAKHGMDELVKELELFIRCHYQCVVANVESIEELDDTLAEMTLQSLTEQQLNDFLTGKVLSYFHVNNLARFFEQPFVFRNIEPGALFAQQYIPSTDQFEAESNIVQIETRMQNCSDLI</sequence>
<dbReference type="AlphaFoldDB" id="A0A2S0VST2"/>
<organism evidence="1 2">
    <name type="scientific">Saccharobesus litoralis</name>
    <dbReference type="NCBI Taxonomy" id="2172099"/>
    <lineage>
        <taxon>Bacteria</taxon>
        <taxon>Pseudomonadati</taxon>
        <taxon>Pseudomonadota</taxon>
        <taxon>Gammaproteobacteria</taxon>
        <taxon>Alteromonadales</taxon>
        <taxon>Alteromonadaceae</taxon>
        <taxon>Saccharobesus</taxon>
    </lineage>
</organism>
<protein>
    <submittedName>
        <fullName evidence="1">Uncharacterized protein</fullName>
    </submittedName>
</protein>
<dbReference type="EMBL" id="CP026604">
    <property type="protein sequence ID" value="AWB67257.1"/>
    <property type="molecule type" value="Genomic_DNA"/>
</dbReference>
<dbReference type="Proteomes" id="UP000244441">
    <property type="component" value="Chromosome"/>
</dbReference>
<name>A0A2S0VST2_9ALTE</name>
<evidence type="ECO:0000313" key="1">
    <source>
        <dbReference type="EMBL" id="AWB67257.1"/>
    </source>
</evidence>
<accession>A0A2S0VST2</accession>
<dbReference type="KEGG" id="cate:C2869_12765"/>
<reference evidence="1 2" key="1">
    <citation type="submission" date="2018-01" db="EMBL/GenBank/DDBJ databases">
        <title>Genome sequence of a Cantenovulum-like bacteria.</title>
        <authorList>
            <person name="Tan W.R."/>
            <person name="Lau N.-S."/>
            <person name="Go F."/>
            <person name="Amirul A.-A.A."/>
        </authorList>
    </citation>
    <scope>NUCLEOTIDE SEQUENCE [LARGE SCALE GENOMIC DNA]</scope>
    <source>
        <strain evidence="1 2">CCB-QB4</strain>
    </source>
</reference>